<sequence>MTDMSIRAIKFDHCDTAFTHRGGPPGHAEIGRTVDASLSKTMGAGFARWEGAEVAWTLLYDEVIFVIEGELRVTAAGETHRVTPGQMLWIPEGTELVYGGHALFGYALYPGNWKALHGME</sequence>
<evidence type="ECO:0000313" key="1">
    <source>
        <dbReference type="EMBL" id="SDL50014.1"/>
    </source>
</evidence>
<organism evidence="1 2">
    <name type="scientific">Modicisalibacter muralis</name>
    <dbReference type="NCBI Taxonomy" id="119000"/>
    <lineage>
        <taxon>Bacteria</taxon>
        <taxon>Pseudomonadati</taxon>
        <taxon>Pseudomonadota</taxon>
        <taxon>Gammaproteobacteria</taxon>
        <taxon>Oceanospirillales</taxon>
        <taxon>Halomonadaceae</taxon>
        <taxon>Modicisalibacter</taxon>
    </lineage>
</organism>
<dbReference type="AlphaFoldDB" id="A0A1G9KKH4"/>
<protein>
    <submittedName>
        <fullName evidence="1">Ethanolamine utilization protein EutQ</fullName>
    </submittedName>
</protein>
<gene>
    <name evidence="1" type="ORF">SAMN05661010_01811</name>
</gene>
<dbReference type="InterPro" id="IPR014710">
    <property type="entry name" value="RmlC-like_jellyroll"/>
</dbReference>
<accession>A0A1G9KKH4</accession>
<dbReference type="PANTHER" id="PTHR36169:SF1">
    <property type="entry name" value="ACETATE KINASE EUTQ"/>
    <property type="match status" value="1"/>
</dbReference>
<dbReference type="Gene3D" id="2.60.120.10">
    <property type="entry name" value="Jelly Rolls"/>
    <property type="match status" value="1"/>
</dbReference>
<dbReference type="STRING" id="119000.SAMN05661010_01811"/>
<name>A0A1G9KKH4_9GAMM</name>
<dbReference type="EMBL" id="FNGI01000004">
    <property type="protein sequence ID" value="SDL50014.1"/>
    <property type="molecule type" value="Genomic_DNA"/>
</dbReference>
<dbReference type="OrthoDB" id="3828611at2"/>
<dbReference type="Pfam" id="PF06249">
    <property type="entry name" value="EutQ"/>
    <property type="match status" value="1"/>
</dbReference>
<dbReference type="PANTHER" id="PTHR36169">
    <property type="entry name" value="ETHANOLAMINE UTILIZATION PROTEIN EUTQ"/>
    <property type="match status" value="1"/>
</dbReference>
<proteinExistence type="predicted"/>
<dbReference type="RefSeq" id="WP_089727713.1">
    <property type="nucleotide sequence ID" value="NZ_FNGI01000004.1"/>
</dbReference>
<dbReference type="Proteomes" id="UP000198654">
    <property type="component" value="Unassembled WGS sequence"/>
</dbReference>
<dbReference type="InterPro" id="IPR010424">
    <property type="entry name" value="EutQ"/>
</dbReference>
<dbReference type="InterPro" id="IPR011051">
    <property type="entry name" value="RmlC_Cupin_sf"/>
</dbReference>
<reference evidence="1 2" key="1">
    <citation type="submission" date="2016-10" db="EMBL/GenBank/DDBJ databases">
        <authorList>
            <person name="de Groot N.N."/>
        </authorList>
    </citation>
    <scope>NUCLEOTIDE SEQUENCE [LARGE SCALE GENOMIC DNA]</scope>
    <source>
        <strain evidence="1 2">DSM 14789</strain>
    </source>
</reference>
<keyword evidence="2" id="KW-1185">Reference proteome</keyword>
<evidence type="ECO:0000313" key="2">
    <source>
        <dbReference type="Proteomes" id="UP000198654"/>
    </source>
</evidence>
<dbReference type="SUPFAM" id="SSF51182">
    <property type="entry name" value="RmlC-like cupins"/>
    <property type="match status" value="1"/>
</dbReference>